<accession>A0A2B4SYX2</accession>
<dbReference type="SUPFAM" id="SSF110296">
    <property type="entry name" value="Oligoxyloglucan reducing end-specific cellobiohydrolase"/>
    <property type="match status" value="1"/>
</dbReference>
<evidence type="ECO:0000256" key="4">
    <source>
        <dbReference type="ARBA" id="ARBA00022889"/>
    </source>
</evidence>
<keyword evidence="3" id="KW-0964">Secreted</keyword>
<evidence type="ECO:0000256" key="6">
    <source>
        <dbReference type="ARBA" id="ARBA00023157"/>
    </source>
</evidence>
<name>A0A2B4SYX2_STYPI</name>
<dbReference type="GO" id="GO:0007155">
    <property type="term" value="P:cell adhesion"/>
    <property type="evidence" value="ECO:0007669"/>
    <property type="project" value="UniProtKB-KW"/>
</dbReference>
<dbReference type="Gene3D" id="2.130.10.10">
    <property type="entry name" value="YVTN repeat-like/Quinoprotein amine dehydrogenase"/>
    <property type="match status" value="1"/>
</dbReference>
<dbReference type="EMBL" id="LSMT01000009">
    <property type="protein sequence ID" value="PFX33768.1"/>
    <property type="molecule type" value="Genomic_DNA"/>
</dbReference>
<dbReference type="PROSITE" id="PS50022">
    <property type="entry name" value="FA58C_3"/>
    <property type="match status" value="2"/>
</dbReference>
<dbReference type="AlphaFoldDB" id="A0A2B4SYX2"/>
<keyword evidence="4" id="KW-0130">Cell adhesion</keyword>
<protein>
    <submittedName>
        <fullName evidence="8">Lactadherin</fullName>
    </submittedName>
</protein>
<dbReference type="OrthoDB" id="6262482at2759"/>
<feature type="domain" description="F5/8 type C" evidence="7">
    <location>
        <begin position="1"/>
        <end position="30"/>
    </location>
</feature>
<evidence type="ECO:0000256" key="5">
    <source>
        <dbReference type="ARBA" id="ARBA00023136"/>
    </source>
</evidence>
<evidence type="ECO:0000256" key="1">
    <source>
        <dbReference type="ARBA" id="ARBA00004184"/>
    </source>
</evidence>
<evidence type="ECO:0000259" key="7">
    <source>
        <dbReference type="PROSITE" id="PS50022"/>
    </source>
</evidence>
<dbReference type="Proteomes" id="UP000225706">
    <property type="component" value="Unassembled WGS sequence"/>
</dbReference>
<dbReference type="Gene3D" id="2.60.120.260">
    <property type="entry name" value="Galactose-binding domain-like"/>
    <property type="match status" value="2"/>
</dbReference>
<feature type="domain" description="F5/8 type C" evidence="7">
    <location>
        <begin position="39"/>
        <end position="189"/>
    </location>
</feature>
<proteinExistence type="predicted"/>
<evidence type="ECO:0000313" key="8">
    <source>
        <dbReference type="EMBL" id="PFX33768.1"/>
    </source>
</evidence>
<dbReference type="InterPro" id="IPR050633">
    <property type="entry name" value="Neuropilin_MCO_CoagFactor"/>
</dbReference>
<dbReference type="PANTHER" id="PTHR46806">
    <property type="entry name" value="F5/8 TYPE C DOMAIN-CONTAINING PROTEIN"/>
    <property type="match status" value="1"/>
</dbReference>
<sequence length="650" mass="73278">MKNEIEAHSIRLRPLAWQELVCMRFEVFGCPVEGAPENCIDPLGLESGHIPDEALSHSVDTSRTVSNPTYIRLNKDVPYFPFGWQATMGGLDYLQVDFGSLRKVTRVATQGAASFFVTRFQLKFSNNSIEWLDYTENGIIKELNGPKDDQEAKNPILVKLFEPFTARYVRFIPTSAPVLKIMRAELYGCMAEPLPPFGGVPEYSRRAVLLDPDSGRFYVCMYTEQKSESSCFSSIDGLDWTGLDESIVSIIAFDPANGALFGVDYKMSFHRSTDDGVTWKTVSSKYFYDLKNETALIMSTGIPENLVSASPSSFWSATSSSGKKWAENTLPLVLINLINNIDNQGHLKSWQLQSTLETHSLTLEWTRTAICNNSDYQSVGSDSTLEDLAKKPDQSVVSHEDCDDEYSSEGIYVTGKNAKCTRSNFLSGLRRTLEDKDNKQIELRIYNESETPEAMLIEDKVKYETQIYFQGGPRGFTTMNKTKDCRRNSSCKTPIHSSPLENKRYLADYTTDELADQSVSGTCGDPLLKRVSRKERALCSCGEVFFSRNLSVIHLLSTCLVSLCFRIELEYDIQQVLDSWHADEKEIGMAWWQSYKSNGFPDATKAIVEKRAKQLETLVSQFIEKATSQTLKDQNGNMFVLMSGLRDLQD</sequence>
<reference evidence="9" key="1">
    <citation type="journal article" date="2017" name="bioRxiv">
        <title>Comparative analysis of the genomes of Stylophora pistillata and Acropora digitifera provides evidence for extensive differences between species of corals.</title>
        <authorList>
            <person name="Voolstra C.R."/>
            <person name="Li Y."/>
            <person name="Liew Y.J."/>
            <person name="Baumgarten S."/>
            <person name="Zoccola D."/>
            <person name="Flot J.-F."/>
            <person name="Tambutte S."/>
            <person name="Allemand D."/>
            <person name="Aranda M."/>
        </authorList>
    </citation>
    <scope>NUCLEOTIDE SEQUENCE [LARGE SCALE GENOMIC DNA]</scope>
</reference>
<evidence type="ECO:0000256" key="2">
    <source>
        <dbReference type="ARBA" id="ARBA00004613"/>
    </source>
</evidence>
<dbReference type="InterPro" id="IPR015943">
    <property type="entry name" value="WD40/YVTN_repeat-like_dom_sf"/>
</dbReference>
<dbReference type="PROSITE" id="PS01286">
    <property type="entry name" value="FA58C_2"/>
    <property type="match status" value="2"/>
</dbReference>
<dbReference type="CDD" id="cd00057">
    <property type="entry name" value="FA58C"/>
    <property type="match status" value="1"/>
</dbReference>
<dbReference type="PROSITE" id="PS01285">
    <property type="entry name" value="FA58C_1"/>
    <property type="match status" value="1"/>
</dbReference>
<dbReference type="SMART" id="SM00231">
    <property type="entry name" value="FA58C"/>
    <property type="match status" value="1"/>
</dbReference>
<keyword evidence="6" id="KW-1015">Disulfide bond</keyword>
<dbReference type="GO" id="GO:0012505">
    <property type="term" value="C:endomembrane system"/>
    <property type="evidence" value="ECO:0007669"/>
    <property type="project" value="UniProtKB-SubCell"/>
</dbReference>
<dbReference type="InterPro" id="IPR000421">
    <property type="entry name" value="FA58C"/>
</dbReference>
<keyword evidence="9" id="KW-1185">Reference proteome</keyword>
<dbReference type="GO" id="GO:0005886">
    <property type="term" value="C:plasma membrane"/>
    <property type="evidence" value="ECO:0007669"/>
    <property type="project" value="TreeGrafter"/>
</dbReference>
<gene>
    <name evidence="8" type="primary">MFGE8</name>
    <name evidence="8" type="ORF">AWC38_SpisGene1345</name>
</gene>
<evidence type="ECO:0000313" key="9">
    <source>
        <dbReference type="Proteomes" id="UP000225706"/>
    </source>
</evidence>
<keyword evidence="5" id="KW-0472">Membrane</keyword>
<comment type="subcellular location">
    <subcellularLocation>
        <location evidence="1">Endomembrane system</location>
        <topology evidence="1">Peripheral membrane protein</topology>
    </subcellularLocation>
    <subcellularLocation>
        <location evidence="2">Secreted</location>
    </subcellularLocation>
</comment>
<evidence type="ECO:0000256" key="3">
    <source>
        <dbReference type="ARBA" id="ARBA00022525"/>
    </source>
</evidence>
<comment type="caution">
    <text evidence="8">The sequence shown here is derived from an EMBL/GenBank/DDBJ whole genome shotgun (WGS) entry which is preliminary data.</text>
</comment>
<dbReference type="Pfam" id="PF00754">
    <property type="entry name" value="F5_F8_type_C"/>
    <property type="match status" value="1"/>
</dbReference>
<dbReference type="SUPFAM" id="SSF49785">
    <property type="entry name" value="Galactose-binding domain-like"/>
    <property type="match status" value="1"/>
</dbReference>
<dbReference type="GO" id="GO:0038023">
    <property type="term" value="F:signaling receptor activity"/>
    <property type="evidence" value="ECO:0007669"/>
    <property type="project" value="TreeGrafter"/>
</dbReference>
<dbReference type="InterPro" id="IPR008979">
    <property type="entry name" value="Galactose-bd-like_sf"/>
</dbReference>
<dbReference type="PANTHER" id="PTHR46806:SF5">
    <property type="entry name" value="F5_8 TYPE C DOMAIN-CONTAINING PROTEIN"/>
    <property type="match status" value="1"/>
</dbReference>
<dbReference type="GO" id="GO:0005576">
    <property type="term" value="C:extracellular region"/>
    <property type="evidence" value="ECO:0007669"/>
    <property type="project" value="UniProtKB-SubCell"/>
</dbReference>
<organism evidence="8 9">
    <name type="scientific">Stylophora pistillata</name>
    <name type="common">Smooth cauliflower coral</name>
    <dbReference type="NCBI Taxonomy" id="50429"/>
    <lineage>
        <taxon>Eukaryota</taxon>
        <taxon>Metazoa</taxon>
        <taxon>Cnidaria</taxon>
        <taxon>Anthozoa</taxon>
        <taxon>Hexacorallia</taxon>
        <taxon>Scleractinia</taxon>
        <taxon>Astrocoeniina</taxon>
        <taxon>Pocilloporidae</taxon>
        <taxon>Stylophora</taxon>
    </lineage>
</organism>